<dbReference type="InterPro" id="IPR036390">
    <property type="entry name" value="WH_DNA-bd_sf"/>
</dbReference>
<evidence type="ECO:0000256" key="9">
    <source>
        <dbReference type="ARBA" id="ARBA00023242"/>
    </source>
</evidence>
<evidence type="ECO:0000256" key="3">
    <source>
        <dbReference type="ARBA" id="ARBA00022741"/>
    </source>
</evidence>
<dbReference type="OMA" id="LQSHISW"/>
<keyword evidence="17" id="KW-1185">Reference proteome</keyword>
<dbReference type="PROSITE" id="PS51192">
    <property type="entry name" value="HELICASE_ATP_BIND_1"/>
    <property type="match status" value="1"/>
</dbReference>
<evidence type="ECO:0000256" key="12">
    <source>
        <dbReference type="SAM" id="Coils"/>
    </source>
</evidence>
<dbReference type="SMART" id="SM00490">
    <property type="entry name" value="HELICc"/>
    <property type="match status" value="1"/>
</dbReference>
<feature type="region of interest" description="Disordered" evidence="13">
    <location>
        <begin position="690"/>
        <end position="763"/>
    </location>
</feature>
<dbReference type="Gene3D" id="1.10.150.80">
    <property type="entry name" value="HRDC domain"/>
    <property type="match status" value="1"/>
</dbReference>
<feature type="compositionally biased region" description="Gly residues" evidence="13">
    <location>
        <begin position="1753"/>
        <end position="1765"/>
    </location>
</feature>
<feature type="region of interest" description="Disordered" evidence="13">
    <location>
        <begin position="226"/>
        <end position="277"/>
    </location>
</feature>
<dbReference type="Pfam" id="PF00271">
    <property type="entry name" value="Helicase_C"/>
    <property type="match status" value="1"/>
</dbReference>
<feature type="coiled-coil region" evidence="12">
    <location>
        <begin position="581"/>
        <end position="608"/>
    </location>
</feature>
<dbReference type="Pfam" id="PF16124">
    <property type="entry name" value="RecQ_Zn_bind"/>
    <property type="match status" value="1"/>
</dbReference>
<dbReference type="GO" id="GO:0043138">
    <property type="term" value="F:3'-5' DNA helicase activity"/>
    <property type="evidence" value="ECO:0007669"/>
    <property type="project" value="UniProtKB-EC"/>
</dbReference>
<dbReference type="NCBIfam" id="TIGR00614">
    <property type="entry name" value="recQ_fam"/>
    <property type="match status" value="1"/>
</dbReference>
<dbReference type="CDD" id="cd18794">
    <property type="entry name" value="SF2_C_RecQ"/>
    <property type="match status" value="1"/>
</dbReference>
<dbReference type="InterPro" id="IPR027417">
    <property type="entry name" value="P-loop_NTPase"/>
</dbReference>
<dbReference type="InterPro" id="IPR002464">
    <property type="entry name" value="DNA/RNA_helicase_DEAH_CS"/>
</dbReference>
<dbReference type="InterPro" id="IPR018982">
    <property type="entry name" value="RQC_domain"/>
</dbReference>
<evidence type="ECO:0000259" key="14">
    <source>
        <dbReference type="PROSITE" id="PS51192"/>
    </source>
</evidence>
<dbReference type="Gene3D" id="3.40.50.300">
    <property type="entry name" value="P-loop containing nucleotide triphosphate hydrolases"/>
    <property type="match status" value="2"/>
</dbReference>
<dbReference type="SUPFAM" id="SSF46785">
    <property type="entry name" value="Winged helix' DNA-binding domain"/>
    <property type="match status" value="1"/>
</dbReference>
<dbReference type="EMBL" id="JH921431">
    <property type="protein sequence ID" value="EKD19274.1"/>
    <property type="molecule type" value="Genomic_DNA"/>
</dbReference>
<feature type="compositionally biased region" description="Basic and acidic residues" evidence="13">
    <location>
        <begin position="452"/>
        <end position="462"/>
    </location>
</feature>
<evidence type="ECO:0000313" key="17">
    <source>
        <dbReference type="Proteomes" id="UP000006753"/>
    </source>
</evidence>
<feature type="compositionally biased region" description="Low complexity" evidence="13">
    <location>
        <begin position="1681"/>
        <end position="1696"/>
    </location>
</feature>
<dbReference type="eggNOG" id="KOG0351">
    <property type="taxonomic scope" value="Eukaryota"/>
</dbReference>
<dbReference type="STRING" id="1072389.K1Y2A1"/>
<proteinExistence type="inferred from homology"/>
<dbReference type="OrthoDB" id="10261556at2759"/>
<accession>K1Y2A1</accession>
<evidence type="ECO:0000313" key="16">
    <source>
        <dbReference type="EMBL" id="EKD19274.1"/>
    </source>
</evidence>
<feature type="compositionally biased region" description="Low complexity" evidence="13">
    <location>
        <begin position="694"/>
        <end position="703"/>
    </location>
</feature>
<dbReference type="Pfam" id="PF09382">
    <property type="entry name" value="RQC"/>
    <property type="match status" value="1"/>
</dbReference>
<evidence type="ECO:0000256" key="7">
    <source>
        <dbReference type="ARBA" id="ARBA00023125"/>
    </source>
</evidence>
<dbReference type="GO" id="GO:0000724">
    <property type="term" value="P:double-strand break repair via homologous recombination"/>
    <property type="evidence" value="ECO:0007669"/>
    <property type="project" value="TreeGrafter"/>
</dbReference>
<feature type="region of interest" description="Disordered" evidence="13">
    <location>
        <begin position="645"/>
        <end position="677"/>
    </location>
</feature>
<dbReference type="InterPro" id="IPR044876">
    <property type="entry name" value="HRDC_dom_sf"/>
</dbReference>
<feature type="domain" description="Helicase ATP-binding" evidence="14">
    <location>
        <begin position="908"/>
        <end position="1089"/>
    </location>
</feature>
<sequence>MTRHNLDTHITWLLSHRVAPPSGAHARVSTNSTTAGLVNASPVEKETEEEEENPRFLPSPTRPQRIPRPVDVVQAFARPALPPSIVARTYRQDPSQALTDESMGGLKSANKSTRPGLMSQHQLATPASTTSSTASSASLTRSYTNFLKDNNDHGTPSSRQPPKKTLPPSVRRGAFQTPQTPRQTPRVQTGLTLETIESVDLTGEEYCEIQAPGSSSSVEVFGEPQRLWKEDSASRPEPRLQPSKKRKSLEMSPGRSKRTNAHEQQYTKKDRNDYTSADGFVDIDDIVPSQQHQSSLESVRPSIEVSMVAQEIGQEVRLTETISRTETRTRARISRVPSVSDGPSRHAPGGYDFLSASQRPSPTMSPGPKVQVAASPSRKVKSPSIAAPQTPQKTLKRPGQTVIQDSEDDGCDSDVERQASCSPRVPVKDSPRAFSPRVNPRMDNITIEQVDCRMRDEKDSKPRTGSPLRPISRNVSAKPENVPSQLQCSSPTKLKLATQTIQQPSSQQTPSASLGVDDRRLALMYLAQPSRIDLYHQRVQLLLAQNAVAVMAYIDDEETAPAHLRDERTALLDVLKSYSALKEIGVRYKNLMEEKKSLARQVYQLLEAGSDASEEEERQCLVTGDIKRIEKNVAGLLHKSGAIKDGFGTGSEVEQQDPSVISKKKETIDPLPSGSSITGSAQVIMQTQFPSVPPSSAANSNSRSAKDFPPHSSSKFGLAGLSTTEKGYGSPSPLRYQNRPSTSNAPQPAAARTKWPSPERVKQPNFYCESTPLNYEDYEDAELGDLLAEEPLQQHVSRVQEEVPGEAEDDYGDSGDDDDFEELAQAVEKRQSISFPTPVPTTRLALSETILSLPRPTKKGRAVEEKTMYSHVEDQNSMFHHPWSKDVKTVLRERFKLKGFRRHQIDAINATLSGQDAFVLMPTGGGKSLCYQLPAVVNSGKTRGVTLVISPLLSLMNDQVQHLLVKKIQAATLNSDSPSEVKSDIWSALREENPEQYIQLLYITPEMINKSPPMIAALTRLYKKGKLARIVIDEAHCVSQWGHDFRPDYVALGRLRSDFPRVPLMALTATATSNVKDDVMTNLGMKGCPVFTQSFNRPNLYYEVRLKRGKGVLAKMVTEIVELVRDTYKNQTGIIYALSQKGCEDLAQKLANEHNLRAYHYHAGMNREDKATVLQDWQTGKIQVVVATIAFGMGIDKPDVRFVIHSSVPKSLEGYYQETGRAGRDGKRSGCYLYFGYQDTSTLKKFIEDSEGNEDQKNRQRNMLKNMVGYCENRTDCRRSQVLRYFGEKFSREDCRQSCDNCCSDAVFDDVDYTEYAKAALKIVTHVQHHSFTILACVDILRGAAGAKSKLTKQGGPGEHEEFGMANKMDRGDVERLFYRLVNEQALVEKSVWNKSGFPTDYVHLGPNCDDFLRGSRKLYLQVQVARAPPTKTKAKSSTRYPPSTMLTSPISPASRRNKLTSKYSNPIEGGYAADDFVDDDDEYFEEEDAIESVQDSRRWREEVSGGPITNDLRMAALPDIHRELVHGFVQEAKKIEEKLRNADGGRKPYFTESQLREMAINWTITTDTMRKIRGIDVEKVKKFGGKFIPLIQSTFKHYNDIMSGGHDQDLDIDENHANVIDLVTDEEDEEDEEEEEEEEEEEDSEQMDPDIEAAILQAEHQSKYFSGRPTASNPTRAKNGGKSAGSRSRSGSSFRGKGRGRGTKRKNYSARSVRTSIGSTSGPSTSGVRKSSYTRKPRAGKQSSGPDIRNYGGRGGGGIGMMPT</sequence>
<organism evidence="16 17">
    <name type="scientific">Marssonina brunnea f. sp. multigermtubi (strain MB_m1)</name>
    <name type="common">Marssonina leaf spot fungus</name>
    <dbReference type="NCBI Taxonomy" id="1072389"/>
    <lineage>
        <taxon>Eukaryota</taxon>
        <taxon>Fungi</taxon>
        <taxon>Dikarya</taxon>
        <taxon>Ascomycota</taxon>
        <taxon>Pezizomycotina</taxon>
        <taxon>Leotiomycetes</taxon>
        <taxon>Helotiales</taxon>
        <taxon>Drepanopezizaceae</taxon>
        <taxon>Drepanopeziza</taxon>
    </lineage>
</organism>
<feature type="region of interest" description="Disordered" evidence="13">
    <location>
        <begin position="22"/>
        <end position="67"/>
    </location>
</feature>
<dbReference type="Proteomes" id="UP000006753">
    <property type="component" value="Unassembled WGS sequence"/>
</dbReference>
<feature type="compositionally biased region" description="Low complexity" evidence="13">
    <location>
        <begin position="124"/>
        <end position="144"/>
    </location>
</feature>
<evidence type="ECO:0000256" key="4">
    <source>
        <dbReference type="ARBA" id="ARBA00022801"/>
    </source>
</evidence>
<feature type="region of interest" description="Disordered" evidence="13">
    <location>
        <begin position="1625"/>
        <end position="1649"/>
    </location>
</feature>
<dbReference type="SMART" id="SM00487">
    <property type="entry name" value="DEXDc"/>
    <property type="match status" value="1"/>
</dbReference>
<dbReference type="PANTHER" id="PTHR13710">
    <property type="entry name" value="DNA HELICASE RECQ FAMILY MEMBER"/>
    <property type="match status" value="1"/>
</dbReference>
<dbReference type="GO" id="GO:0009378">
    <property type="term" value="F:four-way junction helicase activity"/>
    <property type="evidence" value="ECO:0007669"/>
    <property type="project" value="TreeGrafter"/>
</dbReference>
<gene>
    <name evidence="16" type="ORF">MBM_02511</name>
</gene>
<feature type="compositionally biased region" description="Polar residues" evidence="13">
    <location>
        <begin position="711"/>
        <end position="725"/>
    </location>
</feature>
<feature type="compositionally biased region" description="Polar residues" evidence="13">
    <location>
        <begin position="109"/>
        <end position="123"/>
    </location>
</feature>
<comment type="similarity">
    <text evidence="2">Belongs to the helicase family. RecQ subfamily.</text>
</comment>
<dbReference type="InterPro" id="IPR001650">
    <property type="entry name" value="Helicase_C-like"/>
</dbReference>
<dbReference type="GO" id="GO:0016787">
    <property type="term" value="F:hydrolase activity"/>
    <property type="evidence" value="ECO:0007669"/>
    <property type="project" value="UniProtKB-KW"/>
</dbReference>
<comment type="catalytic activity">
    <reaction evidence="10">
        <text>Couples ATP hydrolysis with the unwinding of duplex DNA by translocating in the 3'-5' direction.</text>
        <dbReference type="EC" id="5.6.2.4"/>
    </reaction>
</comment>
<dbReference type="Pfam" id="PF00270">
    <property type="entry name" value="DEAD"/>
    <property type="match status" value="1"/>
</dbReference>
<evidence type="ECO:0000256" key="8">
    <source>
        <dbReference type="ARBA" id="ARBA00023235"/>
    </source>
</evidence>
<feature type="region of interest" description="Disordered" evidence="13">
    <location>
        <begin position="96"/>
        <end position="191"/>
    </location>
</feature>
<dbReference type="KEGG" id="mbe:MBM_02511"/>
<evidence type="ECO:0000256" key="1">
    <source>
        <dbReference type="ARBA" id="ARBA00004123"/>
    </source>
</evidence>
<evidence type="ECO:0000256" key="6">
    <source>
        <dbReference type="ARBA" id="ARBA00022840"/>
    </source>
</evidence>
<keyword evidence="3" id="KW-0547">Nucleotide-binding</keyword>
<dbReference type="GO" id="GO:0003677">
    <property type="term" value="F:DNA binding"/>
    <property type="evidence" value="ECO:0007669"/>
    <property type="project" value="UniProtKB-KW"/>
</dbReference>
<feature type="domain" description="Helicase C-terminal" evidence="15">
    <location>
        <begin position="1116"/>
        <end position="1265"/>
    </location>
</feature>
<dbReference type="PROSITE" id="PS51194">
    <property type="entry name" value="HELICASE_CTER"/>
    <property type="match status" value="1"/>
</dbReference>
<dbReference type="InParanoid" id="K1Y2A1"/>
<keyword evidence="5" id="KW-0347">Helicase</keyword>
<evidence type="ECO:0000256" key="2">
    <source>
        <dbReference type="ARBA" id="ARBA00005446"/>
    </source>
</evidence>
<feature type="region of interest" description="Disordered" evidence="13">
    <location>
        <begin position="324"/>
        <end position="439"/>
    </location>
</feature>
<feature type="compositionally biased region" description="Basic and acidic residues" evidence="13">
    <location>
        <begin position="226"/>
        <end position="238"/>
    </location>
</feature>
<evidence type="ECO:0000259" key="15">
    <source>
        <dbReference type="PROSITE" id="PS51194"/>
    </source>
</evidence>
<feature type="compositionally biased region" description="Basic residues" evidence="13">
    <location>
        <begin position="1697"/>
        <end position="1709"/>
    </location>
</feature>
<feature type="compositionally biased region" description="Polar residues" evidence="13">
    <location>
        <begin position="176"/>
        <end position="191"/>
    </location>
</feature>
<dbReference type="PANTHER" id="PTHR13710:SF153">
    <property type="entry name" value="RECQ-LIKE DNA HELICASE BLM"/>
    <property type="match status" value="1"/>
</dbReference>
<dbReference type="GO" id="GO:0006260">
    <property type="term" value="P:DNA replication"/>
    <property type="evidence" value="ECO:0007669"/>
    <property type="project" value="InterPro"/>
</dbReference>
<dbReference type="InterPro" id="IPR011545">
    <property type="entry name" value="DEAD/DEAH_box_helicase_dom"/>
</dbReference>
<keyword evidence="12" id="KW-0175">Coiled coil</keyword>
<keyword evidence="4" id="KW-0378">Hydrolase</keyword>
<keyword evidence="8" id="KW-0413">Isomerase</keyword>
<dbReference type="FunFam" id="3.40.50.300:FF:000537">
    <property type="entry name" value="Bloom syndrome RecQ-like helicase"/>
    <property type="match status" value="1"/>
</dbReference>
<feature type="region of interest" description="Disordered" evidence="13">
    <location>
        <begin position="1431"/>
        <end position="1465"/>
    </location>
</feature>
<feature type="compositionally biased region" description="Low complexity" evidence="13">
    <location>
        <begin position="1716"/>
        <end position="1728"/>
    </location>
</feature>
<dbReference type="PROSITE" id="PS00690">
    <property type="entry name" value="DEAH_ATP_HELICASE"/>
    <property type="match status" value="1"/>
</dbReference>
<keyword evidence="7" id="KW-0238">DNA-binding</keyword>
<evidence type="ECO:0000256" key="11">
    <source>
        <dbReference type="ARBA" id="ARBA00034808"/>
    </source>
</evidence>
<dbReference type="SUPFAM" id="SSF52540">
    <property type="entry name" value="P-loop containing nucleoside triphosphate hydrolases"/>
    <property type="match status" value="1"/>
</dbReference>
<evidence type="ECO:0000256" key="10">
    <source>
        <dbReference type="ARBA" id="ARBA00034617"/>
    </source>
</evidence>
<dbReference type="GO" id="GO:0005737">
    <property type="term" value="C:cytoplasm"/>
    <property type="evidence" value="ECO:0007669"/>
    <property type="project" value="TreeGrafter"/>
</dbReference>
<feature type="compositionally biased region" description="Polar residues" evidence="13">
    <location>
        <begin position="145"/>
        <end position="160"/>
    </location>
</feature>
<evidence type="ECO:0000256" key="13">
    <source>
        <dbReference type="SAM" id="MobiDB-lite"/>
    </source>
</evidence>
<comment type="subcellular location">
    <subcellularLocation>
        <location evidence="1">Nucleus</location>
    </subcellularLocation>
</comment>
<dbReference type="FunFam" id="3.40.50.300:FF:001975">
    <property type="entry name" value="ATP-dependent DNA helicase"/>
    <property type="match status" value="1"/>
</dbReference>
<dbReference type="HOGENOM" id="CLU_001103_16_0_1"/>
<dbReference type="CDD" id="cd17920">
    <property type="entry name" value="DEXHc_RecQ"/>
    <property type="match status" value="1"/>
</dbReference>
<dbReference type="InterPro" id="IPR032284">
    <property type="entry name" value="RecQ_Zn-bd"/>
</dbReference>
<dbReference type="InterPro" id="IPR004589">
    <property type="entry name" value="DNA_helicase_ATP-dep_RecQ"/>
</dbReference>
<protein>
    <recommendedName>
        <fullName evidence="11">DNA 3'-5' helicase</fullName>
        <ecNumber evidence="11">5.6.2.4</ecNumber>
    </recommendedName>
</protein>
<dbReference type="GO" id="GO:0005694">
    <property type="term" value="C:chromosome"/>
    <property type="evidence" value="ECO:0007669"/>
    <property type="project" value="TreeGrafter"/>
</dbReference>
<reference evidence="16 17" key="1">
    <citation type="journal article" date="2012" name="BMC Genomics">
        <title>Sequencing the genome of Marssonina brunnea reveals fungus-poplar co-evolution.</title>
        <authorList>
            <person name="Zhu S."/>
            <person name="Cao Y.-Z."/>
            <person name="Jiang C."/>
            <person name="Tan B.-Y."/>
            <person name="Wang Z."/>
            <person name="Feng S."/>
            <person name="Zhang L."/>
            <person name="Su X.-H."/>
            <person name="Brejova B."/>
            <person name="Vinar T."/>
            <person name="Xu M."/>
            <person name="Wang M.-X."/>
            <person name="Zhang S.-G."/>
            <person name="Huang M.-R."/>
            <person name="Wu R."/>
            <person name="Zhou Y."/>
        </authorList>
    </citation>
    <scope>NUCLEOTIDE SEQUENCE [LARGE SCALE GENOMIC DNA]</scope>
    <source>
        <strain evidence="16 17">MB_m1</strain>
    </source>
</reference>
<dbReference type="Gene3D" id="1.10.10.10">
    <property type="entry name" value="Winged helix-like DNA-binding domain superfamily/Winged helix DNA-binding domain"/>
    <property type="match status" value="1"/>
</dbReference>
<dbReference type="GO" id="GO:0005524">
    <property type="term" value="F:ATP binding"/>
    <property type="evidence" value="ECO:0007669"/>
    <property type="project" value="UniProtKB-KW"/>
</dbReference>
<keyword evidence="6" id="KW-0067">ATP-binding</keyword>
<feature type="compositionally biased region" description="Polar residues" evidence="13">
    <location>
        <begin position="1436"/>
        <end position="1452"/>
    </location>
</feature>
<dbReference type="EC" id="5.6.2.4" evidence="11"/>
<feature type="compositionally biased region" description="Polar residues" evidence="13">
    <location>
        <begin position="355"/>
        <end position="364"/>
    </location>
</feature>
<dbReference type="SMART" id="SM00956">
    <property type="entry name" value="RQC"/>
    <property type="match status" value="1"/>
</dbReference>
<name>K1Y2A1_MARBU</name>
<keyword evidence="9" id="KW-0539">Nucleus</keyword>
<dbReference type="GO" id="GO:0005634">
    <property type="term" value="C:nucleus"/>
    <property type="evidence" value="ECO:0007669"/>
    <property type="project" value="UniProtKB-SubCell"/>
</dbReference>
<evidence type="ECO:0000256" key="5">
    <source>
        <dbReference type="ARBA" id="ARBA00022806"/>
    </source>
</evidence>
<feature type="region of interest" description="Disordered" evidence="13">
    <location>
        <begin position="452"/>
        <end position="487"/>
    </location>
</feature>
<dbReference type="InterPro" id="IPR014001">
    <property type="entry name" value="Helicase_ATP-bd"/>
</dbReference>
<feature type="region of interest" description="Disordered" evidence="13">
    <location>
        <begin position="1665"/>
        <end position="1765"/>
    </location>
</feature>
<dbReference type="InterPro" id="IPR036388">
    <property type="entry name" value="WH-like_DNA-bd_sf"/>
</dbReference>